<keyword evidence="1" id="KW-0175">Coiled coil</keyword>
<dbReference type="CDD" id="cd00198">
    <property type="entry name" value="vWFA"/>
    <property type="match status" value="1"/>
</dbReference>
<dbReference type="EMBL" id="AZHX01000247">
    <property type="protein sequence ID" value="ETX08323.1"/>
    <property type="molecule type" value="Genomic_DNA"/>
</dbReference>
<comment type="caution">
    <text evidence="3">The sequence shown here is derived from an EMBL/GenBank/DDBJ whole genome shotgun (WGS) entry which is preliminary data.</text>
</comment>
<keyword evidence="4" id="KW-1185">Reference proteome</keyword>
<organism evidence="3 4">
    <name type="scientific">Candidatus Entotheonella gemina</name>
    <dbReference type="NCBI Taxonomy" id="1429439"/>
    <lineage>
        <taxon>Bacteria</taxon>
        <taxon>Pseudomonadati</taxon>
        <taxon>Nitrospinota/Tectimicrobiota group</taxon>
        <taxon>Candidatus Tectimicrobiota</taxon>
        <taxon>Candidatus Entotheonellia</taxon>
        <taxon>Candidatus Entotheonellales</taxon>
        <taxon>Candidatus Entotheonellaceae</taxon>
        <taxon>Candidatus Entotheonella</taxon>
    </lineage>
</organism>
<protein>
    <recommendedName>
        <fullName evidence="5">VWFA domain-containing protein</fullName>
    </recommendedName>
</protein>
<feature type="region of interest" description="Disordered" evidence="2">
    <location>
        <begin position="1"/>
        <end position="23"/>
    </location>
</feature>
<dbReference type="AlphaFoldDB" id="W4MDP3"/>
<feature type="compositionally biased region" description="Low complexity" evidence="2">
    <location>
        <begin position="170"/>
        <end position="201"/>
    </location>
</feature>
<evidence type="ECO:0000313" key="4">
    <source>
        <dbReference type="Proteomes" id="UP000019140"/>
    </source>
</evidence>
<feature type="region of interest" description="Disordered" evidence="2">
    <location>
        <begin position="131"/>
        <end position="224"/>
    </location>
</feature>
<gene>
    <name evidence="3" type="ORF">ETSY2_06105</name>
</gene>
<reference evidence="3 4" key="1">
    <citation type="journal article" date="2014" name="Nature">
        <title>An environmental bacterial taxon with a large and distinct metabolic repertoire.</title>
        <authorList>
            <person name="Wilson M.C."/>
            <person name="Mori T."/>
            <person name="Ruckert C."/>
            <person name="Uria A.R."/>
            <person name="Helf M.J."/>
            <person name="Takada K."/>
            <person name="Gernert C."/>
            <person name="Steffens U.A."/>
            <person name="Heycke N."/>
            <person name="Schmitt S."/>
            <person name="Rinke C."/>
            <person name="Helfrich E.J."/>
            <person name="Brachmann A.O."/>
            <person name="Gurgui C."/>
            <person name="Wakimoto T."/>
            <person name="Kracht M."/>
            <person name="Crusemann M."/>
            <person name="Hentschel U."/>
            <person name="Abe I."/>
            <person name="Matsunaga S."/>
            <person name="Kalinowski J."/>
            <person name="Takeyama H."/>
            <person name="Piel J."/>
        </authorList>
    </citation>
    <scope>NUCLEOTIDE SEQUENCE [LARGE SCALE GENOMIC DNA]</scope>
    <source>
        <strain evidence="4">TSY2</strain>
    </source>
</reference>
<name>W4MDP3_9BACT</name>
<evidence type="ECO:0000256" key="2">
    <source>
        <dbReference type="SAM" id="MobiDB-lite"/>
    </source>
</evidence>
<feature type="coiled-coil region" evidence="1">
    <location>
        <begin position="357"/>
        <end position="418"/>
    </location>
</feature>
<dbReference type="SUPFAM" id="SSF53300">
    <property type="entry name" value="vWA-like"/>
    <property type="match status" value="1"/>
</dbReference>
<dbReference type="PATRIC" id="fig|1429439.4.peg.1047"/>
<evidence type="ECO:0008006" key="5">
    <source>
        <dbReference type="Google" id="ProtNLM"/>
    </source>
</evidence>
<proteinExistence type="predicted"/>
<evidence type="ECO:0000256" key="1">
    <source>
        <dbReference type="SAM" id="Coils"/>
    </source>
</evidence>
<accession>W4MDP3</accession>
<dbReference type="Proteomes" id="UP000019140">
    <property type="component" value="Unassembled WGS sequence"/>
</dbReference>
<dbReference type="Gene3D" id="3.40.50.410">
    <property type="entry name" value="von Willebrand factor, type A domain"/>
    <property type="match status" value="1"/>
</dbReference>
<dbReference type="HOGENOM" id="CLU_408088_0_0_7"/>
<evidence type="ECO:0000313" key="3">
    <source>
        <dbReference type="EMBL" id="ETX08323.1"/>
    </source>
</evidence>
<feature type="compositionally biased region" description="Polar residues" evidence="2">
    <location>
        <begin position="139"/>
        <end position="152"/>
    </location>
</feature>
<dbReference type="InterPro" id="IPR036465">
    <property type="entry name" value="vWFA_dom_sf"/>
</dbReference>
<sequence>MQPVWMTHRSSGSHHKPFPTPQPTVLGGAMRSYRYSNWDGSQDPFAMAAEDMMDAMSDELMAHGDLQRALQNLMRRGMQGDMGSGFEGIRELMERLKQQNRERLERYNLASMIDELKERLEEILKMERDALRSDRQPGQDASGQSPSDQASGQDGEDGAASSRMDGDAGDQGQQGQQGPRGQQGQQGQRGQRSQSGQQGQQGQQGDGRQGREQFLDDLPGDFPGRIKALNEYEFFDPDAQQAFDELMEMLKQQAMNNMFQEMAQRMANMTPEDMQRLKDMLSDLNQMMDQQIWGEEPNFDEFMQKHGDMFGPNPPQNLDELIQQMASQMAQMQSLFNSLPDELRQELQEMMSAAFEDQELASELAELQANLDFLSSDERQQYEFSGEEGVSLEQAMRLMDELQKVDQLQEQLENVGRRGGTLEDVDAEAMEEILGAEGRQELEKLKELEKLLEDAGYLKRKGDRLELTSKGIRKIGLKALQDIFNRLQIGRHGGHRTDRRGIGIEATQDTKPYEYGDPFNLDLQQTVMNAVRRQGPGTPVRMQSDDFEVYQNDNINQCSTVLMLDQSRSMGLNGCFEAAKKVAMALHSLIKMQYPRDNLYIIGFAELAQELRHEDIPTTTWGSYYPGTNMHHALMIARRLLSRHRHGQRQVLMITDGEPTAHLEQGMPYFNYPPSWRTIEQTLLEVKRCTKEGLIINTFMMEQDPYLMRFIQEVTKINRGRAFFSSPHHLGEYIVTDYINSKQRRRIA</sequence>